<name>A0A7L9U9Y7_9BURK</name>
<keyword evidence="7" id="KW-1185">Reference proteome</keyword>
<dbReference type="EMBL" id="CP062941">
    <property type="protein sequence ID" value="QOL51863.1"/>
    <property type="molecule type" value="Genomic_DNA"/>
</dbReference>
<dbReference type="PANTHER" id="PTHR30011:SF16">
    <property type="entry name" value="C2H2 FINGER DOMAIN TRANSCRIPTION FACTOR (EUROFUNG)-RELATED"/>
    <property type="match status" value="1"/>
</dbReference>
<proteinExistence type="predicted"/>
<evidence type="ECO:0000313" key="7">
    <source>
        <dbReference type="Proteomes" id="UP000593875"/>
    </source>
</evidence>
<dbReference type="NCBIfam" id="TIGR03571">
    <property type="entry name" value="lucif_BA3436"/>
    <property type="match status" value="1"/>
</dbReference>
<evidence type="ECO:0000256" key="4">
    <source>
        <dbReference type="ARBA" id="ARBA00023033"/>
    </source>
</evidence>
<keyword evidence="1" id="KW-0285">Flavoprotein</keyword>
<protein>
    <submittedName>
        <fullName evidence="6">LLM class oxidoreductase</fullName>
    </submittedName>
</protein>
<dbReference type="PANTHER" id="PTHR30011">
    <property type="entry name" value="ALKANESULFONATE MONOOXYGENASE-RELATED"/>
    <property type="match status" value="1"/>
</dbReference>
<dbReference type="SUPFAM" id="SSF51679">
    <property type="entry name" value="Bacterial luciferase-like"/>
    <property type="match status" value="1"/>
</dbReference>
<dbReference type="Pfam" id="PF00296">
    <property type="entry name" value="Bac_luciferase"/>
    <property type="match status" value="1"/>
</dbReference>
<evidence type="ECO:0000256" key="3">
    <source>
        <dbReference type="ARBA" id="ARBA00023002"/>
    </source>
</evidence>
<dbReference type="InterPro" id="IPR036661">
    <property type="entry name" value="Luciferase-like_sf"/>
</dbReference>
<dbReference type="InterPro" id="IPR051260">
    <property type="entry name" value="Diverse_substr_monoxygenases"/>
</dbReference>
<dbReference type="KEGG" id="mlir:LPB04_02925"/>
<dbReference type="InterPro" id="IPR020020">
    <property type="entry name" value="Luciferase-type_oxidoreductase"/>
</dbReference>
<keyword evidence="2" id="KW-0288">FMN</keyword>
<keyword evidence="3" id="KW-0560">Oxidoreductase</keyword>
<evidence type="ECO:0000256" key="2">
    <source>
        <dbReference type="ARBA" id="ARBA00022643"/>
    </source>
</evidence>
<dbReference type="GO" id="GO:0004497">
    <property type="term" value="F:monooxygenase activity"/>
    <property type="evidence" value="ECO:0007669"/>
    <property type="project" value="UniProtKB-KW"/>
</dbReference>
<reference evidence="6 7" key="1">
    <citation type="submission" date="2020-10" db="EMBL/GenBank/DDBJ databases">
        <title>Genome sequencing of Massilia sp. LPB0304.</title>
        <authorList>
            <person name="Kim J."/>
        </authorList>
    </citation>
    <scope>NUCLEOTIDE SEQUENCE [LARGE SCALE GENOMIC DNA]</scope>
    <source>
        <strain evidence="6 7">LPB0304</strain>
    </source>
</reference>
<dbReference type="AlphaFoldDB" id="A0A7L9U9Y7"/>
<evidence type="ECO:0000259" key="5">
    <source>
        <dbReference type="Pfam" id="PF00296"/>
    </source>
</evidence>
<dbReference type="Gene3D" id="3.20.20.30">
    <property type="entry name" value="Luciferase-like domain"/>
    <property type="match status" value="1"/>
</dbReference>
<gene>
    <name evidence="6" type="ORF">LPB04_02925</name>
</gene>
<evidence type="ECO:0000256" key="1">
    <source>
        <dbReference type="ARBA" id="ARBA00022630"/>
    </source>
</evidence>
<accession>A0A7L9U9Y7</accession>
<sequence length="324" mass="35377">MLTPNRTARPGDSRGFQRMFAPDRLTLGVFFPIEAFSGDQPTMLGQEGLARRAEELGYAALWCRDVPLRDPSFGDVGQVYDPWVYLGWIAAQTSEIALATGALVLTLRHPLHTAKGVASVDRLSGNRLVLGIASGDRPVEFPAFGVDFEQRSALFRDNLRVVRTVLAEQFPTLQSSHGTLAGTADLIPKPMTPVPMLVTGHSGQPLDWIAKHADGWITYPRGLQRQAEVAAHWRAAVGIAAPGVFKPFVQSFYVDLSDDPDAAPTPIHLGFRGGRHFILRFLEAVRSIGVNHVILNFKYGARKAGDVLEEIGQEILPQLAASQP</sequence>
<evidence type="ECO:0000313" key="6">
    <source>
        <dbReference type="EMBL" id="QOL51863.1"/>
    </source>
</evidence>
<feature type="domain" description="Luciferase-like" evidence="5">
    <location>
        <begin position="42"/>
        <end position="275"/>
    </location>
</feature>
<keyword evidence="4" id="KW-0503">Monooxygenase</keyword>
<dbReference type="InterPro" id="IPR011251">
    <property type="entry name" value="Luciferase-like_dom"/>
</dbReference>
<organism evidence="6 7">
    <name type="scientific">Massilia litorea</name>
    <dbReference type="NCBI Taxonomy" id="2769491"/>
    <lineage>
        <taxon>Bacteria</taxon>
        <taxon>Pseudomonadati</taxon>
        <taxon>Pseudomonadota</taxon>
        <taxon>Betaproteobacteria</taxon>
        <taxon>Burkholderiales</taxon>
        <taxon>Oxalobacteraceae</taxon>
        <taxon>Telluria group</taxon>
        <taxon>Massilia</taxon>
    </lineage>
</organism>
<dbReference type="GO" id="GO:0016705">
    <property type="term" value="F:oxidoreductase activity, acting on paired donors, with incorporation or reduction of molecular oxygen"/>
    <property type="evidence" value="ECO:0007669"/>
    <property type="project" value="InterPro"/>
</dbReference>
<dbReference type="Proteomes" id="UP000593875">
    <property type="component" value="Chromosome"/>
</dbReference>